<organism evidence="2">
    <name type="scientific">Schistosoma haematobium</name>
    <name type="common">Blood fluke</name>
    <dbReference type="NCBI Taxonomy" id="6185"/>
    <lineage>
        <taxon>Eukaryota</taxon>
        <taxon>Metazoa</taxon>
        <taxon>Spiralia</taxon>
        <taxon>Lophotrochozoa</taxon>
        <taxon>Platyhelminthes</taxon>
        <taxon>Trematoda</taxon>
        <taxon>Digenea</taxon>
        <taxon>Strigeidida</taxon>
        <taxon>Schistosomatoidea</taxon>
        <taxon>Schistosomatidae</taxon>
        <taxon>Schistosoma</taxon>
    </lineage>
</organism>
<gene>
    <name evidence="2" type="ORF">MS3_08805</name>
</gene>
<dbReference type="EMBL" id="KL251436">
    <property type="protein sequence ID" value="KGB40338.1"/>
    <property type="molecule type" value="Genomic_DNA"/>
</dbReference>
<accession>A0A095CCP5</accession>
<dbReference type="AlphaFoldDB" id="A0A095CCP5"/>
<dbReference type="SMART" id="SM00667">
    <property type="entry name" value="LisH"/>
    <property type="match status" value="1"/>
</dbReference>
<dbReference type="InterPro" id="IPR006595">
    <property type="entry name" value="CTLH_C"/>
</dbReference>
<dbReference type="InterPro" id="IPR006594">
    <property type="entry name" value="LisH"/>
</dbReference>
<proteinExistence type="predicted"/>
<dbReference type="PANTHER" id="PTHR12864">
    <property type="entry name" value="RAN BINDING PROTEIN 9-RELATED"/>
    <property type="match status" value="1"/>
</dbReference>
<evidence type="ECO:0000313" key="2">
    <source>
        <dbReference type="EMBL" id="KGB40338.1"/>
    </source>
</evidence>
<dbReference type="Pfam" id="PF10607">
    <property type="entry name" value="CTLH"/>
    <property type="match status" value="1"/>
</dbReference>
<dbReference type="InterPro" id="IPR050618">
    <property type="entry name" value="Ubq-SigPath_Reg"/>
</dbReference>
<dbReference type="PROSITE" id="PS50896">
    <property type="entry name" value="LISH"/>
    <property type="match status" value="1"/>
</dbReference>
<protein>
    <submittedName>
        <fullName evidence="2">Glucose-induced degradation protein 8-like protein</fullName>
    </submittedName>
</protein>
<reference evidence="2" key="1">
    <citation type="journal article" date="2012" name="Nat. Genet.">
        <title>Whole-genome sequence of Schistosoma haematobium.</title>
        <authorList>
            <person name="Young N.D."/>
            <person name="Jex A.R."/>
            <person name="Li B."/>
            <person name="Liu S."/>
            <person name="Yang L."/>
            <person name="Xiong Z."/>
            <person name="Li Y."/>
            <person name="Cantacessi C."/>
            <person name="Hall R.S."/>
            <person name="Xu X."/>
            <person name="Chen F."/>
            <person name="Wu X."/>
            <person name="Zerlotini A."/>
            <person name="Oliveira G."/>
            <person name="Hofmann A."/>
            <person name="Zhang G."/>
            <person name="Fang X."/>
            <person name="Kang Y."/>
            <person name="Campbell B.E."/>
            <person name="Loukas A."/>
            <person name="Ranganathan S."/>
            <person name="Rollinson D."/>
            <person name="Rinaldi G."/>
            <person name="Brindley P.J."/>
            <person name="Yang H."/>
            <person name="Wang J."/>
            <person name="Wang J."/>
            <person name="Gasser R.B."/>
        </authorList>
    </citation>
    <scope>NUCLEOTIDE SEQUENCE [LARGE SCALE GENOMIC DNA]</scope>
</reference>
<name>A0A095CCP5_SCHHA</name>
<feature type="domain" description="CTLH" evidence="1">
    <location>
        <begin position="94"/>
        <end position="151"/>
    </location>
</feature>
<sequence length="258" mass="28741">MSTPHTEVNSGQTELAPISTVGTDMSSNTLSIGVPLHTLGPIEGQDGLSLTRQEINRLILEYLVVEGYKDVAEKFSRETGIVEPLNELQVAGASLNDRMWIREAVLLRKIEDVIDTVNRLWPELFDKNPFIYFQLRQLQMLELIRNKRLEEALIFAQSYLADPVAKRLSEHPHIYGKLLSPQHAEVVAGALNRAILRHIESSGDEIDTSEEGKGSVTANSMGYSGVSSTVPRLTKMMALLLHFRDLSQLELPPELASL</sequence>
<dbReference type="STRING" id="6185.A0A095CCP5"/>
<dbReference type="SMART" id="SM00668">
    <property type="entry name" value="CTLH"/>
    <property type="match status" value="1"/>
</dbReference>
<evidence type="ECO:0000259" key="1">
    <source>
        <dbReference type="PROSITE" id="PS50897"/>
    </source>
</evidence>
<dbReference type="Pfam" id="PF08513">
    <property type="entry name" value="LisH"/>
    <property type="match status" value="1"/>
</dbReference>
<dbReference type="InterPro" id="IPR024964">
    <property type="entry name" value="CTLH/CRA"/>
</dbReference>
<dbReference type="PROSITE" id="PS50897">
    <property type="entry name" value="CTLH"/>
    <property type="match status" value="1"/>
</dbReference>